<keyword evidence="3" id="KW-0378">Hydrolase</keyword>
<organism evidence="5 6">
    <name type="scientific">Zasmidium cellare ATCC 36951</name>
    <dbReference type="NCBI Taxonomy" id="1080233"/>
    <lineage>
        <taxon>Eukaryota</taxon>
        <taxon>Fungi</taxon>
        <taxon>Dikarya</taxon>
        <taxon>Ascomycota</taxon>
        <taxon>Pezizomycotina</taxon>
        <taxon>Dothideomycetes</taxon>
        <taxon>Dothideomycetidae</taxon>
        <taxon>Mycosphaerellales</taxon>
        <taxon>Mycosphaerellaceae</taxon>
        <taxon>Zasmidium</taxon>
    </lineage>
</organism>
<reference evidence="5" key="1">
    <citation type="journal article" date="2020" name="Stud. Mycol.">
        <title>101 Dothideomycetes genomes: a test case for predicting lifestyles and emergence of pathogens.</title>
        <authorList>
            <person name="Haridas S."/>
            <person name="Albert R."/>
            <person name="Binder M."/>
            <person name="Bloem J."/>
            <person name="Labutti K."/>
            <person name="Salamov A."/>
            <person name="Andreopoulos B."/>
            <person name="Baker S."/>
            <person name="Barry K."/>
            <person name="Bills G."/>
            <person name="Bluhm B."/>
            <person name="Cannon C."/>
            <person name="Castanera R."/>
            <person name="Culley D."/>
            <person name="Daum C."/>
            <person name="Ezra D."/>
            <person name="Gonzalez J."/>
            <person name="Henrissat B."/>
            <person name="Kuo A."/>
            <person name="Liang C."/>
            <person name="Lipzen A."/>
            <person name="Lutzoni F."/>
            <person name="Magnuson J."/>
            <person name="Mondo S."/>
            <person name="Nolan M."/>
            <person name="Ohm R."/>
            <person name="Pangilinan J."/>
            <person name="Park H.-J."/>
            <person name="Ramirez L."/>
            <person name="Alfaro M."/>
            <person name="Sun H."/>
            <person name="Tritt A."/>
            <person name="Yoshinaga Y."/>
            <person name="Zwiers L.-H."/>
            <person name="Turgeon B."/>
            <person name="Goodwin S."/>
            <person name="Spatafora J."/>
            <person name="Crous P."/>
            <person name="Grigoriev I."/>
        </authorList>
    </citation>
    <scope>NUCLEOTIDE SEQUENCE</scope>
    <source>
        <strain evidence="5">ATCC 36951</strain>
    </source>
</reference>
<evidence type="ECO:0000256" key="4">
    <source>
        <dbReference type="SAM" id="MobiDB-lite"/>
    </source>
</evidence>
<dbReference type="PROSITE" id="PS00616">
    <property type="entry name" value="HIS_ACID_PHOSPHAT_1"/>
    <property type="match status" value="1"/>
</dbReference>
<dbReference type="InterPro" id="IPR000560">
    <property type="entry name" value="His_Pase_clade-2"/>
</dbReference>
<gene>
    <name evidence="5" type="ORF">M409DRAFT_28556</name>
</gene>
<evidence type="ECO:0000313" key="6">
    <source>
        <dbReference type="Proteomes" id="UP000799537"/>
    </source>
</evidence>
<dbReference type="GO" id="GO:0016158">
    <property type="term" value="F:inositol hexakisphosphate 3-phosphatase activity"/>
    <property type="evidence" value="ECO:0007669"/>
    <property type="project" value="UniProtKB-EC"/>
</dbReference>
<name>A0A6A6C1R6_ZASCE</name>
<dbReference type="EMBL" id="ML993622">
    <property type="protein sequence ID" value="KAF2160951.1"/>
    <property type="molecule type" value="Genomic_DNA"/>
</dbReference>
<sequence>MTTLTPRPPYSDKELAQLYPNNLELQQVQILLRHGERTPVGPRFKNAGLHGTWPYCKAANELKATIVAANGSWDHLAWKRRLETLGTGDAPKLAAGPRGEIDAICQPGELTDRGRETTSALGQRIRTLYVNQLGFLPSSLDDSSRAYVSLRATPIQRALESVQQTFTGLYPAASRAPGLEPPAVVQRSMQDETLFPNEGSCKRFAELSHAFADRTAKLWNDSIEMKYINKKIGKWMPKDSPVVQVDSHPRLSGVMDTVNATLAHGPDTKLPAEFYDDKVRKNIDRITTEEWFIGYQESNEYRKLGIGSLVGDLSQRMVEHSNGTPREGEKEPFKIKLSGCHDTTIAATLAALGGFEVDKDHWPNFTSSVALELFKTKDAASSPSPSGAVWPSKEKSWWYSIFSSPKSSSSPAREPLVTMPESEKKKLEGHYVRIRYNDQPVTLPFCKPQGKHLEGDESFCSLAAFKEAADMITPKNWKAECKSNLGTSAFPAKIEPPPGVAPKIEQQ</sequence>
<keyword evidence="6" id="KW-1185">Reference proteome</keyword>
<accession>A0A6A6C1R6</accession>
<comment type="similarity">
    <text evidence="1">Belongs to the histidine acid phosphatase family.</text>
</comment>
<feature type="region of interest" description="Disordered" evidence="4">
    <location>
        <begin position="488"/>
        <end position="507"/>
    </location>
</feature>
<dbReference type="Gene3D" id="3.40.50.1240">
    <property type="entry name" value="Phosphoglycerate mutase-like"/>
    <property type="match status" value="1"/>
</dbReference>
<evidence type="ECO:0000256" key="1">
    <source>
        <dbReference type="ARBA" id="ARBA00005375"/>
    </source>
</evidence>
<evidence type="ECO:0000256" key="2">
    <source>
        <dbReference type="ARBA" id="ARBA00012632"/>
    </source>
</evidence>
<dbReference type="GeneID" id="54562364"/>
<dbReference type="InterPro" id="IPR029033">
    <property type="entry name" value="His_PPase_superfam"/>
</dbReference>
<dbReference type="Proteomes" id="UP000799537">
    <property type="component" value="Unassembled WGS sequence"/>
</dbReference>
<dbReference type="OrthoDB" id="10257284at2759"/>
<dbReference type="SUPFAM" id="SSF53254">
    <property type="entry name" value="Phosphoglycerate mutase-like"/>
    <property type="match status" value="1"/>
</dbReference>
<dbReference type="AlphaFoldDB" id="A0A6A6C1R6"/>
<dbReference type="PANTHER" id="PTHR11567">
    <property type="entry name" value="ACID PHOSPHATASE-RELATED"/>
    <property type="match status" value="1"/>
</dbReference>
<dbReference type="CDD" id="cd07061">
    <property type="entry name" value="HP_HAP_like"/>
    <property type="match status" value="1"/>
</dbReference>
<dbReference type="InterPro" id="IPR050645">
    <property type="entry name" value="Histidine_acid_phosphatase"/>
</dbReference>
<dbReference type="Pfam" id="PF00328">
    <property type="entry name" value="His_Phos_2"/>
    <property type="match status" value="1"/>
</dbReference>
<proteinExistence type="inferred from homology"/>
<evidence type="ECO:0000256" key="3">
    <source>
        <dbReference type="ARBA" id="ARBA00022801"/>
    </source>
</evidence>
<dbReference type="EC" id="3.1.3.8" evidence="2"/>
<dbReference type="InterPro" id="IPR033379">
    <property type="entry name" value="Acid_Pase_AS"/>
</dbReference>
<dbReference type="RefSeq" id="XP_033661840.1">
    <property type="nucleotide sequence ID" value="XM_033809092.1"/>
</dbReference>
<protein>
    <recommendedName>
        <fullName evidence="2">3-phytase</fullName>
        <ecNumber evidence="2">3.1.3.8</ecNumber>
    </recommendedName>
</protein>
<dbReference type="PANTHER" id="PTHR11567:SF110">
    <property type="entry name" value="2-PHOSPHOXYLOSE PHOSPHATASE 1"/>
    <property type="match status" value="1"/>
</dbReference>
<evidence type="ECO:0000313" key="5">
    <source>
        <dbReference type="EMBL" id="KAF2160951.1"/>
    </source>
</evidence>